<comment type="caution">
    <text evidence="1">The sequence shown here is derived from an EMBL/GenBank/DDBJ whole genome shotgun (WGS) entry which is preliminary data.</text>
</comment>
<evidence type="ECO:0000313" key="2">
    <source>
        <dbReference type="Proteomes" id="UP000765509"/>
    </source>
</evidence>
<name>A0A9Q3EK05_9BASI</name>
<dbReference type="EMBL" id="AVOT02028111">
    <property type="protein sequence ID" value="MBW0520490.1"/>
    <property type="molecule type" value="Genomic_DNA"/>
</dbReference>
<proteinExistence type="predicted"/>
<organism evidence="1 2">
    <name type="scientific">Austropuccinia psidii MF-1</name>
    <dbReference type="NCBI Taxonomy" id="1389203"/>
    <lineage>
        <taxon>Eukaryota</taxon>
        <taxon>Fungi</taxon>
        <taxon>Dikarya</taxon>
        <taxon>Basidiomycota</taxon>
        <taxon>Pucciniomycotina</taxon>
        <taxon>Pucciniomycetes</taxon>
        <taxon>Pucciniales</taxon>
        <taxon>Sphaerophragmiaceae</taxon>
        <taxon>Austropuccinia</taxon>
    </lineage>
</organism>
<keyword evidence="2" id="KW-1185">Reference proteome</keyword>
<reference evidence="1" key="1">
    <citation type="submission" date="2021-03" db="EMBL/GenBank/DDBJ databases">
        <title>Draft genome sequence of rust myrtle Austropuccinia psidii MF-1, a brazilian biotype.</title>
        <authorList>
            <person name="Quecine M.C."/>
            <person name="Pachon D.M.R."/>
            <person name="Bonatelli M.L."/>
            <person name="Correr F.H."/>
            <person name="Franceschini L.M."/>
            <person name="Leite T.F."/>
            <person name="Margarido G.R.A."/>
            <person name="Almeida C.A."/>
            <person name="Ferrarezi J.A."/>
            <person name="Labate C.A."/>
        </authorList>
    </citation>
    <scope>NUCLEOTIDE SEQUENCE</scope>
    <source>
        <strain evidence="1">MF-1</strain>
    </source>
</reference>
<gene>
    <name evidence="1" type="ORF">O181_060205</name>
</gene>
<protein>
    <submittedName>
        <fullName evidence="1">Uncharacterized protein</fullName>
    </submittedName>
</protein>
<dbReference type="AlphaFoldDB" id="A0A9Q3EK05"/>
<evidence type="ECO:0000313" key="1">
    <source>
        <dbReference type="EMBL" id="MBW0520490.1"/>
    </source>
</evidence>
<dbReference type="Proteomes" id="UP000765509">
    <property type="component" value="Unassembled WGS sequence"/>
</dbReference>
<sequence>MKELELIKYNGCIFALFLPLSFHLCTLTNHLQEPNSWYKVAVGDGTPRLLNGVQAHFPLRGSSIASKKGKKRPEINSDTPVSFDNQRHELLKKQRTGSASELHKEVPNPKPLLPVDDYYRSSLTPDSMGYSAPPKQWEGFYTPPEFFTQTIAVTDGLKVPADSELNYSPYGKNGLTFEEEDIGKILLSLNQFRASELIKWGKKNSRYCIGKTENSVSVLQTHKSAIGTSEMKDLGSPQIKMDLKSQINQRPKKCQRDLVIDNFLNVNGFSLGRRGKVETSHKDLLYAFISTLPLAEKAQETRHAQVVRHSTCMIESSLRKSGEVDSLDPKIIPEIIGLRDHMLLLNSWTLNFLKDKEHFYIFQAEDRALERAINHLFSHDQVKRALLDRDSKNYEKILMLRMLRKLIFRTEGGNGASISFEFRRRYRSTCVSENDIMRTELSLTFIKSYYQTINSAKWEAVFEDDEGYLCSMVAFAHKLATNDQFRCHDTFKLLKTFLPWGAKLTDEQKETVAAANKPWLRFSPYMNLDWLKGHLIQPKQESFLSSDGP</sequence>
<accession>A0A9Q3EK05</accession>